<proteinExistence type="predicted"/>
<dbReference type="EMBL" id="JAAHCF010000038">
    <property type="protein sequence ID" value="KAK8149762.1"/>
    <property type="molecule type" value="Genomic_DNA"/>
</dbReference>
<dbReference type="AlphaFoldDB" id="A0AAW0S5E1"/>
<accession>A0AAW0S5E1</accession>
<keyword evidence="1" id="KW-0732">Signal</keyword>
<keyword evidence="3" id="KW-1185">Reference proteome</keyword>
<reference evidence="2 3" key="1">
    <citation type="submission" date="2020-02" db="EMBL/GenBank/DDBJ databases">
        <title>Comparative genomics of the hypocrealean fungal genus Beauvera.</title>
        <authorList>
            <person name="Showalter D.N."/>
            <person name="Bushley K.E."/>
            <person name="Rehner S.A."/>
        </authorList>
    </citation>
    <scope>NUCLEOTIDE SEQUENCE [LARGE SCALE GENOMIC DNA]</scope>
    <source>
        <strain evidence="2 3">ARSEF4384</strain>
    </source>
</reference>
<gene>
    <name evidence="2" type="ORF">G3M48_005680</name>
</gene>
<organism evidence="2 3">
    <name type="scientific">Beauveria asiatica</name>
    <dbReference type="NCBI Taxonomy" id="1069075"/>
    <lineage>
        <taxon>Eukaryota</taxon>
        <taxon>Fungi</taxon>
        <taxon>Dikarya</taxon>
        <taxon>Ascomycota</taxon>
        <taxon>Pezizomycotina</taxon>
        <taxon>Sordariomycetes</taxon>
        <taxon>Hypocreomycetidae</taxon>
        <taxon>Hypocreales</taxon>
        <taxon>Cordycipitaceae</taxon>
        <taxon>Beauveria</taxon>
    </lineage>
</organism>
<evidence type="ECO:0000313" key="2">
    <source>
        <dbReference type="EMBL" id="KAK8149762.1"/>
    </source>
</evidence>
<feature type="signal peptide" evidence="1">
    <location>
        <begin position="1"/>
        <end position="16"/>
    </location>
</feature>
<dbReference type="Proteomes" id="UP001397290">
    <property type="component" value="Unassembled WGS sequence"/>
</dbReference>
<sequence>MRLSTIVAFAAGVAVAVPAPEQIILNPQNDTSRQAAHVSKDHESFSKAPPTVVYGIRNLEDGSVTGWKCRENALHGDELRCTKESLATKSYREFVIDHYKPILSCLLLWGIFFFIVEMTIKIEAKALAHDIEMARLEENMMYDNYEMQSEEAVLFQYED</sequence>
<name>A0AAW0S5E1_9HYPO</name>
<feature type="chain" id="PRO_5043597947" evidence="1">
    <location>
        <begin position="17"/>
        <end position="159"/>
    </location>
</feature>
<evidence type="ECO:0000256" key="1">
    <source>
        <dbReference type="SAM" id="SignalP"/>
    </source>
</evidence>
<protein>
    <submittedName>
        <fullName evidence="2">Uncharacterized protein</fullName>
    </submittedName>
</protein>
<comment type="caution">
    <text evidence="2">The sequence shown here is derived from an EMBL/GenBank/DDBJ whole genome shotgun (WGS) entry which is preliminary data.</text>
</comment>
<evidence type="ECO:0000313" key="3">
    <source>
        <dbReference type="Proteomes" id="UP001397290"/>
    </source>
</evidence>